<protein>
    <recommendedName>
        <fullName evidence="5 12">Aminopeptidase N</fullName>
        <ecNumber evidence="4 12">3.4.11.2</ecNumber>
    </recommendedName>
</protein>
<dbReference type="InterPro" id="IPR012778">
    <property type="entry name" value="Pept_M1_aminopeptidase"/>
</dbReference>
<keyword evidence="8" id="KW-0479">Metal-binding</keyword>
<dbReference type="FunFam" id="1.10.390.10:FF:000004">
    <property type="entry name" value="Aminopeptidase N"/>
    <property type="match status" value="1"/>
</dbReference>
<dbReference type="Pfam" id="PF17900">
    <property type="entry name" value="Peptidase_M1_N"/>
    <property type="match status" value="1"/>
</dbReference>
<dbReference type="InterPro" id="IPR027268">
    <property type="entry name" value="Peptidase_M4/M1_CTD_sf"/>
</dbReference>
<evidence type="ECO:0000256" key="6">
    <source>
        <dbReference type="ARBA" id="ARBA00022438"/>
    </source>
</evidence>
<comment type="catalytic activity">
    <reaction evidence="1">
        <text>Release of an N-terminal amino acid, Xaa-|-Yaa- from a peptide, amide or arylamide. Xaa is preferably Ala, but may be most amino acids including Pro (slow action). When a terminal hydrophobic residue is followed by a prolyl residue, the two may be released as an intact Xaa-Pro dipeptide.</text>
        <dbReference type="EC" id="3.4.11.2"/>
    </reaction>
</comment>
<comment type="similarity">
    <text evidence="3">Belongs to the peptidase M1 family.</text>
</comment>
<dbReference type="EC" id="3.4.11.2" evidence="4 12"/>
<dbReference type="GO" id="GO:0070006">
    <property type="term" value="F:metalloaminopeptidase activity"/>
    <property type="evidence" value="ECO:0007669"/>
    <property type="project" value="TreeGrafter"/>
</dbReference>
<evidence type="ECO:0000256" key="12">
    <source>
        <dbReference type="NCBIfam" id="TIGR02412"/>
    </source>
</evidence>
<dbReference type="Gene3D" id="2.60.40.1730">
    <property type="entry name" value="tricorn interacting facor f3 domain"/>
    <property type="match status" value="1"/>
</dbReference>
<dbReference type="GO" id="GO:0042277">
    <property type="term" value="F:peptide binding"/>
    <property type="evidence" value="ECO:0007669"/>
    <property type="project" value="TreeGrafter"/>
</dbReference>
<evidence type="ECO:0000259" key="14">
    <source>
        <dbReference type="Pfam" id="PF11838"/>
    </source>
</evidence>
<feature type="domain" description="Aminopeptidase N-like N-terminal" evidence="15">
    <location>
        <begin position="125"/>
        <end position="203"/>
    </location>
</feature>
<dbReference type="GO" id="GO:0005615">
    <property type="term" value="C:extracellular space"/>
    <property type="evidence" value="ECO:0007669"/>
    <property type="project" value="TreeGrafter"/>
</dbReference>
<keyword evidence="7" id="KW-0645">Protease</keyword>
<evidence type="ECO:0000256" key="2">
    <source>
        <dbReference type="ARBA" id="ARBA00001947"/>
    </source>
</evidence>
<keyword evidence="9 16" id="KW-0378">Hydrolase</keyword>
<dbReference type="Proteomes" id="UP000587608">
    <property type="component" value="Unassembled WGS sequence"/>
</dbReference>
<gene>
    <name evidence="16" type="primary">pepN</name>
    <name evidence="16" type="ORF">H1X69_15635</name>
</gene>
<evidence type="ECO:0000256" key="4">
    <source>
        <dbReference type="ARBA" id="ARBA00012564"/>
    </source>
</evidence>
<keyword evidence="6 16" id="KW-0031">Aminopeptidase</keyword>
<evidence type="ECO:0000256" key="11">
    <source>
        <dbReference type="ARBA" id="ARBA00023049"/>
    </source>
</evidence>
<dbReference type="AlphaFoldDB" id="A0A7W2DTQ5"/>
<dbReference type="GO" id="GO:0043171">
    <property type="term" value="P:peptide catabolic process"/>
    <property type="evidence" value="ECO:0007669"/>
    <property type="project" value="TreeGrafter"/>
</dbReference>
<dbReference type="InterPro" id="IPR050344">
    <property type="entry name" value="Peptidase_M1_aminopeptidases"/>
</dbReference>
<feature type="domain" description="Peptidase M1 membrane alanine aminopeptidase" evidence="13">
    <location>
        <begin position="245"/>
        <end position="460"/>
    </location>
</feature>
<dbReference type="CDD" id="cd09602">
    <property type="entry name" value="M1_APN"/>
    <property type="match status" value="1"/>
</dbReference>
<dbReference type="NCBIfam" id="TIGR02412">
    <property type="entry name" value="pepN_strep_liv"/>
    <property type="match status" value="1"/>
</dbReference>
<proteinExistence type="inferred from homology"/>
<dbReference type="SUPFAM" id="SSF63737">
    <property type="entry name" value="Leukotriene A4 hydrolase N-terminal domain"/>
    <property type="match status" value="1"/>
</dbReference>
<accession>A0A7W2DTQ5</accession>
<evidence type="ECO:0000259" key="15">
    <source>
        <dbReference type="Pfam" id="PF17900"/>
    </source>
</evidence>
<evidence type="ECO:0000313" key="16">
    <source>
        <dbReference type="EMBL" id="MBA5222840.1"/>
    </source>
</evidence>
<evidence type="ECO:0000256" key="3">
    <source>
        <dbReference type="ARBA" id="ARBA00010136"/>
    </source>
</evidence>
<dbReference type="Gene3D" id="1.10.390.10">
    <property type="entry name" value="Neutral Protease Domain 2"/>
    <property type="match status" value="1"/>
</dbReference>
<dbReference type="InterPro" id="IPR045357">
    <property type="entry name" value="Aminopeptidase_N-like_N"/>
</dbReference>
<dbReference type="GO" id="GO:0008270">
    <property type="term" value="F:zinc ion binding"/>
    <property type="evidence" value="ECO:0007669"/>
    <property type="project" value="UniProtKB-UniRule"/>
</dbReference>
<dbReference type="Pfam" id="PF01433">
    <property type="entry name" value="Peptidase_M1"/>
    <property type="match status" value="1"/>
</dbReference>
<sequence length="876" mass="96732">MPGTNLTREEARTRAKLLTVDSYEIDLDLSGAQGGGTSRSSEAESGGGTYRSVTTVRFDVAASGTESFIDLIAPAVHEVTLNGDALDPAEVFADSRIALPGLLEGRNVLRVVADCAYTNTGEGLHRFVDPVDDQAYLYTQFEVPDARRVFANFEQPDLKATFQFTVRAPEGWTVISNSPTPEPGAVTDNVWVFEPTPRISTYITALIAGPYHSVHSVYEKDGQTVPLGIYCRPSLAEFLDADAIFDVTRQGFDWFQEKFDYAYPFKKYDQLFVPEFNAGAMENAGAVTFRDQYVFRSKVTDASYEARAATILHELAHMWFGDLVTMEWWNDLWLNESFATYAEAACLAHAPGTRWPQSWTTFANQMKTWAYRQDQLPSTHPIMAEINDLEDVLVNFDGITYAKGASVLKQLVAYVGMDEFFRGVQAYFKRHAYGNTRLSDLLGALEETSGRDLKTWSEKWLQTAGINVLRPEIETDQEDGSGLITSFAVRQEAPALPAGAKGEAVLRPHRIAIGLYDVDEATGKLVRAEDGRIELDVDGELTAVPQLVGRRRPAVVLLNDDDLSYAKVRLDEKSLAFVTEHLGDFEWSLPRALCWASAWDMTRDGELAARDYLSLVLSGIGKESDIGVVQSLHRQVKLAVDLYADPAAREALLTRWTDATLAHLRSAEAGSDHQLAWARAFAATARTPEQLDLLEALLDGSHTVEGLAVDTELRWAFVQRLAAVGRFDENEIAAEYERDRTAAGERHAAGARAARPTEEAKAEAWASVVESDKLPNAIQEAVIAGFVQTDQRELLAPYVDRYFAAVKDVWDSRSYEMAQQVVVGLYPSVHVSADTLEKTDAWLASAEPVAALRRLISEARAGVDRALRAQAVDAAG</sequence>
<keyword evidence="11" id="KW-0482">Metalloprotease</keyword>
<reference evidence="16 17" key="1">
    <citation type="submission" date="2020-07" db="EMBL/GenBank/DDBJ databases">
        <title>Differential regulation of undecylprodigiosin biosynthesis in the yeast-scavenging Streptomyces strain MBK6.</title>
        <authorList>
            <person name="Baral B."/>
            <person name="Siitonen V."/>
            <person name="Laughlin M."/>
            <person name="Yamada K."/>
            <person name="Ilomaeki M."/>
            <person name="Metsae-Ketelae M."/>
            <person name="Niemi J."/>
        </authorList>
    </citation>
    <scope>NUCLEOTIDE SEQUENCE [LARGE SCALE GENOMIC DNA]</scope>
    <source>
        <strain evidence="16 17">MBK6</strain>
    </source>
</reference>
<evidence type="ECO:0000256" key="8">
    <source>
        <dbReference type="ARBA" id="ARBA00022723"/>
    </source>
</evidence>
<dbReference type="Pfam" id="PF11838">
    <property type="entry name" value="ERAP1_C"/>
    <property type="match status" value="1"/>
</dbReference>
<evidence type="ECO:0000259" key="13">
    <source>
        <dbReference type="Pfam" id="PF01433"/>
    </source>
</evidence>
<evidence type="ECO:0000256" key="5">
    <source>
        <dbReference type="ARBA" id="ARBA00015611"/>
    </source>
</evidence>
<dbReference type="FunFam" id="2.60.40.1730:FF:000010">
    <property type="entry name" value="Putative aminopeptidase N"/>
    <property type="match status" value="1"/>
</dbReference>
<dbReference type="GO" id="GO:0006508">
    <property type="term" value="P:proteolysis"/>
    <property type="evidence" value="ECO:0007669"/>
    <property type="project" value="UniProtKB-UniRule"/>
</dbReference>
<feature type="domain" description="ERAP1-like C-terminal" evidence="14">
    <location>
        <begin position="556"/>
        <end position="864"/>
    </location>
</feature>
<dbReference type="InterPro" id="IPR042097">
    <property type="entry name" value="Aminopeptidase_N-like_N_sf"/>
</dbReference>
<dbReference type="GO" id="GO:0016285">
    <property type="term" value="F:alanyl aminopeptidase activity"/>
    <property type="evidence" value="ECO:0007669"/>
    <property type="project" value="UniProtKB-EC"/>
</dbReference>
<comment type="cofactor">
    <cofactor evidence="2">
        <name>Zn(2+)</name>
        <dbReference type="ChEBI" id="CHEBI:29105"/>
    </cofactor>
</comment>
<dbReference type="GO" id="GO:0016020">
    <property type="term" value="C:membrane"/>
    <property type="evidence" value="ECO:0007669"/>
    <property type="project" value="TreeGrafter"/>
</dbReference>
<dbReference type="RefSeq" id="WP_191853074.1">
    <property type="nucleotide sequence ID" value="NZ_CP108323.1"/>
</dbReference>
<dbReference type="InterPro" id="IPR024571">
    <property type="entry name" value="ERAP1-like_C_dom"/>
</dbReference>
<dbReference type="EMBL" id="JACERG010000010">
    <property type="protein sequence ID" value="MBA5222840.1"/>
    <property type="molecule type" value="Genomic_DNA"/>
</dbReference>
<dbReference type="PRINTS" id="PR00756">
    <property type="entry name" value="ALADIPTASE"/>
</dbReference>
<comment type="caution">
    <text evidence="16">The sequence shown here is derived from an EMBL/GenBank/DDBJ whole genome shotgun (WGS) entry which is preliminary data.</text>
</comment>
<evidence type="ECO:0000313" key="17">
    <source>
        <dbReference type="Proteomes" id="UP000587608"/>
    </source>
</evidence>
<dbReference type="PANTHER" id="PTHR11533:SF174">
    <property type="entry name" value="PUROMYCIN-SENSITIVE AMINOPEPTIDASE-RELATED"/>
    <property type="match status" value="1"/>
</dbReference>
<evidence type="ECO:0000256" key="9">
    <source>
        <dbReference type="ARBA" id="ARBA00022801"/>
    </source>
</evidence>
<name>A0A7W2DTQ5_9ACTN</name>
<dbReference type="GO" id="GO:0005737">
    <property type="term" value="C:cytoplasm"/>
    <property type="evidence" value="ECO:0007669"/>
    <property type="project" value="TreeGrafter"/>
</dbReference>
<evidence type="ECO:0000256" key="7">
    <source>
        <dbReference type="ARBA" id="ARBA00022670"/>
    </source>
</evidence>
<organism evidence="16 17">
    <name type="scientific">Streptomyces griseoaurantiacus</name>
    <dbReference type="NCBI Taxonomy" id="68213"/>
    <lineage>
        <taxon>Bacteria</taxon>
        <taxon>Bacillati</taxon>
        <taxon>Actinomycetota</taxon>
        <taxon>Actinomycetes</taxon>
        <taxon>Kitasatosporales</taxon>
        <taxon>Streptomycetaceae</taxon>
        <taxon>Streptomyces</taxon>
        <taxon>Streptomyces aurantiacus group</taxon>
    </lineage>
</organism>
<evidence type="ECO:0000256" key="1">
    <source>
        <dbReference type="ARBA" id="ARBA00000098"/>
    </source>
</evidence>
<dbReference type="InterPro" id="IPR014782">
    <property type="entry name" value="Peptidase_M1_dom"/>
</dbReference>
<evidence type="ECO:0000256" key="10">
    <source>
        <dbReference type="ARBA" id="ARBA00022833"/>
    </source>
</evidence>
<dbReference type="PANTHER" id="PTHR11533">
    <property type="entry name" value="PROTEASE M1 ZINC METALLOPROTEASE"/>
    <property type="match status" value="1"/>
</dbReference>
<dbReference type="InterPro" id="IPR001930">
    <property type="entry name" value="Peptidase_M1"/>
</dbReference>
<dbReference type="SUPFAM" id="SSF55486">
    <property type="entry name" value="Metalloproteases ('zincins'), catalytic domain"/>
    <property type="match status" value="1"/>
</dbReference>
<keyword evidence="10" id="KW-0862">Zinc</keyword>